<evidence type="ECO:0000313" key="2">
    <source>
        <dbReference type="EMBL" id="HIU50528.1"/>
    </source>
</evidence>
<evidence type="ECO:0000259" key="1">
    <source>
        <dbReference type="PROSITE" id="PS50943"/>
    </source>
</evidence>
<sequence length="80" mass="9031">MTINQRIKELRQSLCLSQAKFAKEISISNGYIAGIELGNRKVNDRLVKLISATFNANEEWLKTGNGEMFNKQPDQAFDLA</sequence>
<reference evidence="2" key="1">
    <citation type="submission" date="2020-10" db="EMBL/GenBank/DDBJ databases">
        <authorList>
            <person name="Gilroy R."/>
        </authorList>
    </citation>
    <scope>NUCLEOTIDE SEQUENCE</scope>
    <source>
        <strain evidence="2">ChiGjej1B1-1684</strain>
    </source>
</reference>
<feature type="domain" description="HTH cro/C1-type" evidence="1">
    <location>
        <begin position="7"/>
        <end position="61"/>
    </location>
</feature>
<protein>
    <submittedName>
        <fullName evidence="2">Helix-turn-helix transcriptional regulator</fullName>
    </submittedName>
</protein>
<proteinExistence type="predicted"/>
<dbReference type="PROSITE" id="PS50943">
    <property type="entry name" value="HTH_CROC1"/>
    <property type="match status" value="1"/>
</dbReference>
<accession>A0A9D1S8P0</accession>
<dbReference type="EMBL" id="DVNG01000086">
    <property type="protein sequence ID" value="HIU50528.1"/>
    <property type="molecule type" value="Genomic_DNA"/>
</dbReference>
<dbReference type="InterPro" id="IPR001387">
    <property type="entry name" value="Cro/C1-type_HTH"/>
</dbReference>
<dbReference type="SMART" id="SM00530">
    <property type="entry name" value="HTH_XRE"/>
    <property type="match status" value="1"/>
</dbReference>
<dbReference type="Gene3D" id="1.10.260.40">
    <property type="entry name" value="lambda repressor-like DNA-binding domains"/>
    <property type="match status" value="1"/>
</dbReference>
<reference evidence="2" key="2">
    <citation type="journal article" date="2021" name="PeerJ">
        <title>Extensive microbial diversity within the chicken gut microbiome revealed by metagenomics and culture.</title>
        <authorList>
            <person name="Gilroy R."/>
            <person name="Ravi A."/>
            <person name="Getino M."/>
            <person name="Pursley I."/>
            <person name="Horton D.L."/>
            <person name="Alikhan N.F."/>
            <person name="Baker D."/>
            <person name="Gharbi K."/>
            <person name="Hall N."/>
            <person name="Watson M."/>
            <person name="Adriaenssens E.M."/>
            <person name="Foster-Nyarko E."/>
            <person name="Jarju S."/>
            <person name="Secka A."/>
            <person name="Antonio M."/>
            <person name="Oren A."/>
            <person name="Chaudhuri R.R."/>
            <person name="La Ragione R."/>
            <person name="Hildebrand F."/>
            <person name="Pallen M.J."/>
        </authorList>
    </citation>
    <scope>NUCLEOTIDE SEQUENCE</scope>
    <source>
        <strain evidence="2">ChiGjej1B1-1684</strain>
    </source>
</reference>
<gene>
    <name evidence="2" type="ORF">IAD22_05895</name>
</gene>
<dbReference type="SUPFAM" id="SSF47413">
    <property type="entry name" value="lambda repressor-like DNA-binding domains"/>
    <property type="match status" value="1"/>
</dbReference>
<dbReference type="Proteomes" id="UP000824118">
    <property type="component" value="Unassembled WGS sequence"/>
</dbReference>
<feature type="non-terminal residue" evidence="2">
    <location>
        <position position="80"/>
    </location>
</feature>
<dbReference type="InterPro" id="IPR010982">
    <property type="entry name" value="Lambda_DNA-bd_dom_sf"/>
</dbReference>
<comment type="caution">
    <text evidence="2">The sequence shown here is derived from an EMBL/GenBank/DDBJ whole genome shotgun (WGS) entry which is preliminary data.</text>
</comment>
<dbReference type="AlphaFoldDB" id="A0A9D1S8P0"/>
<dbReference type="GO" id="GO:0003677">
    <property type="term" value="F:DNA binding"/>
    <property type="evidence" value="ECO:0007669"/>
    <property type="project" value="InterPro"/>
</dbReference>
<evidence type="ECO:0000313" key="3">
    <source>
        <dbReference type="Proteomes" id="UP000824118"/>
    </source>
</evidence>
<dbReference type="CDD" id="cd00093">
    <property type="entry name" value="HTH_XRE"/>
    <property type="match status" value="1"/>
</dbReference>
<organism evidence="2 3">
    <name type="scientific">Candidatus Limousia pullorum</name>
    <dbReference type="NCBI Taxonomy" id="2840860"/>
    <lineage>
        <taxon>Bacteria</taxon>
        <taxon>Bacillati</taxon>
        <taxon>Bacillota</taxon>
        <taxon>Clostridia</taxon>
        <taxon>Eubacteriales</taxon>
        <taxon>Oscillospiraceae</taxon>
        <taxon>Oscillospiraceae incertae sedis</taxon>
        <taxon>Candidatus Limousia</taxon>
    </lineage>
</organism>
<dbReference type="Pfam" id="PF12844">
    <property type="entry name" value="HTH_19"/>
    <property type="match status" value="1"/>
</dbReference>
<name>A0A9D1S8P0_9FIRM</name>